<comment type="caution">
    <text evidence="2">The sequence shown here is derived from an EMBL/GenBank/DDBJ whole genome shotgun (WGS) entry which is preliminary data.</text>
</comment>
<dbReference type="Proteomes" id="UP000054011">
    <property type="component" value="Unassembled WGS sequence"/>
</dbReference>
<feature type="region of interest" description="Disordered" evidence="1">
    <location>
        <begin position="38"/>
        <end position="67"/>
    </location>
</feature>
<evidence type="ECO:0000256" key="1">
    <source>
        <dbReference type="SAM" id="MobiDB-lite"/>
    </source>
</evidence>
<keyword evidence="3" id="KW-1185">Reference proteome</keyword>
<name>A0A117IX02_9ACTN</name>
<proteinExistence type="predicted"/>
<gene>
    <name evidence="2" type="ORF">ATE80_09305</name>
</gene>
<protein>
    <submittedName>
        <fullName evidence="2">Uncharacterized protein</fullName>
    </submittedName>
</protein>
<sequence length="149" mass="16460">MVDDPFEAQPQPVLVQQLGHDRVELFAVLLRRRLEVCAAPETDQGESMENTDPQPADSDDQDQDDRALKKAVDEEVDVHGRCAAAEAQKLTRRAGPLRAHGVPLPTVEQSAAMDLATVGEEVAARWRDDRNLGAGPGGRRRAHRRRSPR</sequence>
<evidence type="ECO:0000313" key="2">
    <source>
        <dbReference type="EMBL" id="KUH39008.1"/>
    </source>
</evidence>
<organism evidence="2 3">
    <name type="scientific">Streptomyces kanasensis</name>
    <dbReference type="NCBI Taxonomy" id="936756"/>
    <lineage>
        <taxon>Bacteria</taxon>
        <taxon>Bacillati</taxon>
        <taxon>Actinomycetota</taxon>
        <taxon>Actinomycetes</taxon>
        <taxon>Kitasatosporales</taxon>
        <taxon>Streptomycetaceae</taxon>
        <taxon>Streptomyces</taxon>
    </lineage>
</organism>
<evidence type="ECO:0000313" key="3">
    <source>
        <dbReference type="Proteomes" id="UP000054011"/>
    </source>
</evidence>
<feature type="compositionally biased region" description="Basic residues" evidence="1">
    <location>
        <begin position="138"/>
        <end position="149"/>
    </location>
</feature>
<reference evidence="2 3" key="1">
    <citation type="submission" date="2015-11" db="EMBL/GenBank/DDBJ databases">
        <title>Genome-wide analysis reveals the secondary metabolome in Streptomyces kanasensis ZX01.</title>
        <authorList>
            <person name="Zhang G."/>
            <person name="Han L."/>
            <person name="Feng J."/>
            <person name="Zhang X."/>
        </authorList>
    </citation>
    <scope>NUCLEOTIDE SEQUENCE [LARGE SCALE GENOMIC DNA]</scope>
    <source>
        <strain evidence="2 3">ZX01</strain>
    </source>
</reference>
<dbReference type="EMBL" id="LNSV01000017">
    <property type="protein sequence ID" value="KUH39008.1"/>
    <property type="molecule type" value="Genomic_DNA"/>
</dbReference>
<feature type="region of interest" description="Disordered" evidence="1">
    <location>
        <begin position="127"/>
        <end position="149"/>
    </location>
</feature>
<dbReference type="AlphaFoldDB" id="A0A117IX02"/>
<accession>A0A117IX02</accession>